<proteinExistence type="inferred from homology"/>
<dbReference type="Proteomes" id="UP000799437">
    <property type="component" value="Unassembled WGS sequence"/>
</dbReference>
<feature type="domain" description="Large ribosomal subunit protein uL15/eL18" evidence="5">
    <location>
        <begin position="127"/>
        <end position="201"/>
    </location>
</feature>
<dbReference type="GO" id="GO:0005762">
    <property type="term" value="C:mitochondrial large ribosomal subunit"/>
    <property type="evidence" value="ECO:0007669"/>
    <property type="project" value="TreeGrafter"/>
</dbReference>
<accession>A0A6A6W8X4</accession>
<evidence type="ECO:0000256" key="4">
    <source>
        <dbReference type="SAM" id="MobiDB-lite"/>
    </source>
</evidence>
<dbReference type="HAMAP" id="MF_01341">
    <property type="entry name" value="Ribosomal_uL15"/>
    <property type="match status" value="1"/>
</dbReference>
<reference evidence="6" key="1">
    <citation type="journal article" date="2020" name="Stud. Mycol.">
        <title>101 Dothideomycetes genomes: a test case for predicting lifestyles and emergence of pathogens.</title>
        <authorList>
            <person name="Haridas S."/>
            <person name="Albert R."/>
            <person name="Binder M."/>
            <person name="Bloem J."/>
            <person name="Labutti K."/>
            <person name="Salamov A."/>
            <person name="Andreopoulos B."/>
            <person name="Baker S."/>
            <person name="Barry K."/>
            <person name="Bills G."/>
            <person name="Bluhm B."/>
            <person name="Cannon C."/>
            <person name="Castanera R."/>
            <person name="Culley D."/>
            <person name="Daum C."/>
            <person name="Ezra D."/>
            <person name="Gonzalez J."/>
            <person name="Henrissat B."/>
            <person name="Kuo A."/>
            <person name="Liang C."/>
            <person name="Lipzen A."/>
            <person name="Lutzoni F."/>
            <person name="Magnuson J."/>
            <person name="Mondo S."/>
            <person name="Nolan M."/>
            <person name="Ohm R."/>
            <person name="Pangilinan J."/>
            <person name="Park H.-J."/>
            <person name="Ramirez L."/>
            <person name="Alfaro M."/>
            <person name="Sun H."/>
            <person name="Tritt A."/>
            <person name="Yoshinaga Y."/>
            <person name="Zwiers L.-H."/>
            <person name="Turgeon B."/>
            <person name="Goodwin S."/>
            <person name="Spatafora J."/>
            <person name="Crous P."/>
            <person name="Grigoriev I."/>
        </authorList>
    </citation>
    <scope>NUCLEOTIDE SEQUENCE</scope>
    <source>
        <strain evidence="6">CBS 121739</strain>
    </source>
</reference>
<evidence type="ECO:0000313" key="7">
    <source>
        <dbReference type="Proteomes" id="UP000799437"/>
    </source>
</evidence>
<dbReference type="NCBIfam" id="TIGR01071">
    <property type="entry name" value="rplO_bact"/>
    <property type="match status" value="1"/>
</dbReference>
<feature type="compositionally biased region" description="Basic residues" evidence="4">
    <location>
        <begin position="79"/>
        <end position="93"/>
    </location>
</feature>
<keyword evidence="7" id="KW-1185">Reference proteome</keyword>
<keyword evidence="2 6" id="KW-0689">Ribosomal protein</keyword>
<comment type="similarity">
    <text evidence="1">Belongs to the universal ribosomal protein uL15 family.</text>
</comment>
<organism evidence="6 7">
    <name type="scientific">Pseudovirgaria hyperparasitica</name>
    <dbReference type="NCBI Taxonomy" id="470096"/>
    <lineage>
        <taxon>Eukaryota</taxon>
        <taxon>Fungi</taxon>
        <taxon>Dikarya</taxon>
        <taxon>Ascomycota</taxon>
        <taxon>Pezizomycotina</taxon>
        <taxon>Dothideomycetes</taxon>
        <taxon>Dothideomycetes incertae sedis</taxon>
        <taxon>Acrospermales</taxon>
        <taxon>Acrospermaceae</taxon>
        <taxon>Pseudovirgaria</taxon>
    </lineage>
</organism>
<dbReference type="InterPro" id="IPR021131">
    <property type="entry name" value="Ribosomal_uL15/eL18"/>
</dbReference>
<dbReference type="GO" id="GO:0006412">
    <property type="term" value="P:translation"/>
    <property type="evidence" value="ECO:0007669"/>
    <property type="project" value="InterPro"/>
</dbReference>
<evidence type="ECO:0000313" key="6">
    <source>
        <dbReference type="EMBL" id="KAF2759005.1"/>
    </source>
</evidence>
<dbReference type="SUPFAM" id="SSF52080">
    <property type="entry name" value="Ribosomal proteins L15p and L18e"/>
    <property type="match status" value="1"/>
</dbReference>
<dbReference type="InterPro" id="IPR036227">
    <property type="entry name" value="Ribosomal_uL15/eL18_sf"/>
</dbReference>
<evidence type="ECO:0000256" key="2">
    <source>
        <dbReference type="ARBA" id="ARBA00022980"/>
    </source>
</evidence>
<keyword evidence="3" id="KW-0687">Ribonucleoprotein</keyword>
<feature type="region of interest" description="Disordered" evidence="4">
    <location>
        <begin position="66"/>
        <end position="115"/>
    </location>
</feature>
<evidence type="ECO:0000259" key="5">
    <source>
        <dbReference type="Pfam" id="PF00828"/>
    </source>
</evidence>
<dbReference type="RefSeq" id="XP_033601456.1">
    <property type="nucleotide sequence ID" value="XM_033746832.1"/>
</dbReference>
<dbReference type="OrthoDB" id="361383at2759"/>
<gene>
    <name evidence="6" type="ORF">EJ05DRAFT_499428</name>
</gene>
<dbReference type="EMBL" id="ML996570">
    <property type="protein sequence ID" value="KAF2759005.1"/>
    <property type="molecule type" value="Genomic_DNA"/>
</dbReference>
<dbReference type="InterPro" id="IPR005749">
    <property type="entry name" value="Ribosomal_uL15_bac-type"/>
</dbReference>
<sequence length="319" mass="35184">MSPRLQLLRACTRPQFSSKSTSLPIQSPIATFLAPILLRSGLLEQTRSASILSSISDTQGAYNKRIRVGRGPASGKGKTSGRGHKGQKQHGKVPRGFTGGQTPDEIVNPPRGKDNRTYRFTQEFAKVNVDRIQQWIDQGRLDPKKPITLRDLQRSRCTHGLKEGVKLLARNAGQLTTPINIIVSRASAGAIKAVEAAGGTISTRFYTKASLRRIMAGETDPINSLMSAFPPEIADLTSRPIIDAETGLKLTGWKYRLPDPTSRADIEYYRDPAHRGYLSHLVKDGESPSLFFRTAKAEQERKALGKQQAETPISETKLW</sequence>
<name>A0A6A6W8X4_9PEZI</name>
<dbReference type="Gene3D" id="3.100.10.10">
    <property type="match status" value="1"/>
</dbReference>
<dbReference type="PANTHER" id="PTHR12934:SF11">
    <property type="entry name" value="LARGE RIBOSOMAL SUBUNIT PROTEIN UL15M"/>
    <property type="match status" value="1"/>
</dbReference>
<dbReference type="Pfam" id="PF00828">
    <property type="entry name" value="Ribosomal_L27A"/>
    <property type="match status" value="1"/>
</dbReference>
<dbReference type="AlphaFoldDB" id="A0A6A6W8X4"/>
<protein>
    <submittedName>
        <fullName evidence="6">Ribosomal protein L15</fullName>
    </submittedName>
</protein>
<dbReference type="PANTHER" id="PTHR12934">
    <property type="entry name" value="50S RIBOSOMAL PROTEIN L15"/>
    <property type="match status" value="1"/>
</dbReference>
<dbReference type="InterPro" id="IPR030878">
    <property type="entry name" value="Ribosomal_uL15"/>
</dbReference>
<dbReference type="GeneID" id="54487886"/>
<evidence type="ECO:0000256" key="1">
    <source>
        <dbReference type="ARBA" id="ARBA00007320"/>
    </source>
</evidence>
<evidence type="ECO:0000256" key="3">
    <source>
        <dbReference type="ARBA" id="ARBA00023274"/>
    </source>
</evidence>
<dbReference type="GO" id="GO:0003735">
    <property type="term" value="F:structural constituent of ribosome"/>
    <property type="evidence" value="ECO:0007669"/>
    <property type="project" value="InterPro"/>
</dbReference>